<comment type="caution">
    <text evidence="2">The sequence shown here is derived from an EMBL/GenBank/DDBJ whole genome shotgun (WGS) entry which is preliminary data.</text>
</comment>
<evidence type="ECO:0000313" key="2">
    <source>
        <dbReference type="EMBL" id="KJH80376.1"/>
    </source>
</evidence>
<evidence type="ECO:0000313" key="3">
    <source>
        <dbReference type="Proteomes" id="UP000032487"/>
    </source>
</evidence>
<keyword evidence="1" id="KW-0812">Transmembrane</keyword>
<evidence type="ECO:0000256" key="1">
    <source>
        <dbReference type="SAM" id="Phobius"/>
    </source>
</evidence>
<reference evidence="2 3" key="1">
    <citation type="submission" date="2015-02" db="EMBL/GenBank/DDBJ databases">
        <title>Draft genome sequence of Pseudomonas stutzeri NT0128 isolated from wheat (Triticum turgidum) rhizosphere.</title>
        <authorList>
            <person name="Tovi N."/>
            <person name="Frenk S."/>
            <person name="Hadar Y."/>
            <person name="Minz D."/>
        </authorList>
    </citation>
    <scope>NUCLEOTIDE SEQUENCE [LARGE SCALE GENOMIC DNA]</scope>
    <source>
        <strain evidence="2 3">NT0128</strain>
    </source>
</reference>
<accession>A0A0D9ALW6</accession>
<feature type="transmembrane region" description="Helical" evidence="1">
    <location>
        <begin position="41"/>
        <end position="64"/>
    </location>
</feature>
<sequence length="75" mass="8321">MIARRYAPLLFALLLSGFMSLMVSGISTLRATGPVPGFFELWISAWLAAWLFAFPAVLLVTPLARRVVERLVKAE</sequence>
<keyword evidence="1" id="KW-1133">Transmembrane helix</keyword>
<name>A0A0D9ALW6_STUST</name>
<dbReference type="RefSeq" id="WP_045163001.1">
    <property type="nucleotide sequence ID" value="NZ_JYHV01000029.1"/>
</dbReference>
<gene>
    <name evidence="2" type="ORF">UF78_14920</name>
</gene>
<keyword evidence="1" id="KW-0472">Membrane</keyword>
<dbReference type="AlphaFoldDB" id="A0A0D9ALW6"/>
<organism evidence="2 3">
    <name type="scientific">Stutzerimonas stutzeri</name>
    <name type="common">Pseudomonas stutzeri</name>
    <dbReference type="NCBI Taxonomy" id="316"/>
    <lineage>
        <taxon>Bacteria</taxon>
        <taxon>Pseudomonadati</taxon>
        <taxon>Pseudomonadota</taxon>
        <taxon>Gammaproteobacteria</taxon>
        <taxon>Pseudomonadales</taxon>
        <taxon>Pseudomonadaceae</taxon>
        <taxon>Stutzerimonas</taxon>
    </lineage>
</organism>
<proteinExistence type="predicted"/>
<dbReference type="Proteomes" id="UP000032487">
    <property type="component" value="Unassembled WGS sequence"/>
</dbReference>
<dbReference type="InterPro" id="IPR021529">
    <property type="entry name" value="DUF2798"/>
</dbReference>
<dbReference type="Pfam" id="PF11391">
    <property type="entry name" value="DUF2798"/>
    <property type="match status" value="1"/>
</dbReference>
<protein>
    <recommendedName>
        <fullName evidence="4">DUF2798 domain-containing protein</fullName>
    </recommendedName>
</protein>
<evidence type="ECO:0008006" key="4">
    <source>
        <dbReference type="Google" id="ProtNLM"/>
    </source>
</evidence>
<dbReference type="PATRIC" id="fig|316.101.peg.3742"/>
<dbReference type="OrthoDB" id="4557675at2"/>
<dbReference type="EMBL" id="JYHV01000029">
    <property type="protein sequence ID" value="KJH80376.1"/>
    <property type="molecule type" value="Genomic_DNA"/>
</dbReference>